<evidence type="ECO:0000313" key="2">
    <source>
        <dbReference type="Proteomes" id="UP001642540"/>
    </source>
</evidence>
<protein>
    <submittedName>
        <fullName evidence="1">Uncharacterized protein</fullName>
    </submittedName>
</protein>
<accession>A0ABP1RX04</accession>
<sequence length="102" mass="11573">MYESTANNLNLFCIGWLLRPVCPMNDSRSSRQRKGEQEKKRGCCRGREKCTQRKLMLNVCGSKQDKRTERKAAELAVGGSSTSTKSKSRIYLESHIENAFLA</sequence>
<proteinExistence type="predicted"/>
<dbReference type="Proteomes" id="UP001642540">
    <property type="component" value="Unassembled WGS sequence"/>
</dbReference>
<organism evidence="1 2">
    <name type="scientific">Orchesella dallaii</name>
    <dbReference type="NCBI Taxonomy" id="48710"/>
    <lineage>
        <taxon>Eukaryota</taxon>
        <taxon>Metazoa</taxon>
        <taxon>Ecdysozoa</taxon>
        <taxon>Arthropoda</taxon>
        <taxon>Hexapoda</taxon>
        <taxon>Collembola</taxon>
        <taxon>Entomobryomorpha</taxon>
        <taxon>Entomobryoidea</taxon>
        <taxon>Orchesellidae</taxon>
        <taxon>Orchesellinae</taxon>
        <taxon>Orchesella</taxon>
    </lineage>
</organism>
<dbReference type="EMBL" id="CAXLJM020000121">
    <property type="protein sequence ID" value="CAL8138026.1"/>
    <property type="molecule type" value="Genomic_DNA"/>
</dbReference>
<keyword evidence="2" id="KW-1185">Reference proteome</keyword>
<gene>
    <name evidence="1" type="ORF">ODALV1_LOCUS27188</name>
</gene>
<evidence type="ECO:0000313" key="1">
    <source>
        <dbReference type="EMBL" id="CAL8138026.1"/>
    </source>
</evidence>
<comment type="caution">
    <text evidence="1">The sequence shown here is derived from an EMBL/GenBank/DDBJ whole genome shotgun (WGS) entry which is preliminary data.</text>
</comment>
<reference evidence="1 2" key="1">
    <citation type="submission" date="2024-08" db="EMBL/GenBank/DDBJ databases">
        <authorList>
            <person name="Cucini C."/>
            <person name="Frati F."/>
        </authorList>
    </citation>
    <scope>NUCLEOTIDE SEQUENCE [LARGE SCALE GENOMIC DNA]</scope>
</reference>
<name>A0ABP1RX04_9HEXA</name>